<evidence type="ECO:0000256" key="1">
    <source>
        <dbReference type="SAM" id="SignalP"/>
    </source>
</evidence>
<gene>
    <name evidence="2" type="ORF">BKE38_28725</name>
</gene>
<comment type="caution">
    <text evidence="2">The sequence shown here is derived from an EMBL/GenBank/DDBJ whole genome shotgun (WGS) entry which is preliminary data.</text>
</comment>
<proteinExistence type="predicted"/>
<evidence type="ECO:0000313" key="2">
    <source>
        <dbReference type="EMBL" id="ONG43665.1"/>
    </source>
</evidence>
<evidence type="ECO:0000313" key="3">
    <source>
        <dbReference type="Proteomes" id="UP000188879"/>
    </source>
</evidence>
<accession>A0A1V2GTR4</accession>
<dbReference type="EMBL" id="MLCO01000467">
    <property type="protein sequence ID" value="ONG43665.1"/>
    <property type="molecule type" value="Genomic_DNA"/>
</dbReference>
<evidence type="ECO:0008006" key="4">
    <source>
        <dbReference type="Google" id="ProtNLM"/>
    </source>
</evidence>
<keyword evidence="3" id="KW-1185">Reference proteome</keyword>
<protein>
    <recommendedName>
        <fullName evidence="4">Secreted protein</fullName>
    </recommendedName>
</protein>
<sequence length="133" mass="13831">MLLLRHALAVLLLTAATQALAEEALAAEEALPRRVGDCAETTVRATGTRLESGGRPVAGSGSQITYGNGGGQVSYDTVPGIEASRPGDRVRLCLVSVPRNCPANDARGRVYRATNLRSQGQWTLADSAHSCGG</sequence>
<dbReference type="AlphaFoldDB" id="A0A1V2GTR4"/>
<reference evidence="2 3" key="1">
    <citation type="submission" date="2016-10" db="EMBL/GenBank/DDBJ databases">
        <title>Draft Genome sequence of Roseomonas sp. strain M3.</title>
        <authorList>
            <person name="Subhash Y."/>
            <person name="Lee S."/>
        </authorList>
    </citation>
    <scope>NUCLEOTIDE SEQUENCE [LARGE SCALE GENOMIC DNA]</scope>
    <source>
        <strain evidence="2 3">M3</strain>
    </source>
</reference>
<dbReference type="RefSeq" id="WP_076960598.1">
    <property type="nucleotide sequence ID" value="NZ_MLCO01000467.1"/>
</dbReference>
<feature type="chain" id="PRO_5012595330" description="Secreted protein" evidence="1">
    <location>
        <begin position="22"/>
        <end position="133"/>
    </location>
</feature>
<keyword evidence="1" id="KW-0732">Signal</keyword>
<feature type="non-terminal residue" evidence="2">
    <location>
        <position position="133"/>
    </location>
</feature>
<name>A0A1V2GTR4_9PROT</name>
<feature type="signal peptide" evidence="1">
    <location>
        <begin position="1"/>
        <end position="21"/>
    </location>
</feature>
<dbReference type="OrthoDB" id="427567at2"/>
<dbReference type="Proteomes" id="UP000188879">
    <property type="component" value="Unassembled WGS sequence"/>
</dbReference>
<organism evidence="2 3">
    <name type="scientific">Teichococcus deserti</name>
    <dbReference type="NCBI Taxonomy" id="1817963"/>
    <lineage>
        <taxon>Bacteria</taxon>
        <taxon>Pseudomonadati</taxon>
        <taxon>Pseudomonadota</taxon>
        <taxon>Alphaproteobacteria</taxon>
        <taxon>Acetobacterales</taxon>
        <taxon>Roseomonadaceae</taxon>
        <taxon>Roseomonas</taxon>
    </lineage>
</organism>